<feature type="compositionally biased region" description="Polar residues" evidence="1">
    <location>
        <begin position="379"/>
        <end position="392"/>
    </location>
</feature>
<organism evidence="3 4">
    <name type="scientific">Halobaculum litoreum</name>
    <dbReference type="NCBI Taxonomy" id="3031998"/>
    <lineage>
        <taxon>Archaea</taxon>
        <taxon>Methanobacteriati</taxon>
        <taxon>Methanobacteriota</taxon>
        <taxon>Stenosarchaea group</taxon>
        <taxon>Halobacteria</taxon>
        <taxon>Halobacteriales</taxon>
        <taxon>Haloferacaceae</taxon>
        <taxon>Halobaculum</taxon>
    </lineage>
</organism>
<name>A0ABD5Y0Y6_9EURY</name>
<comment type="caution">
    <text evidence="3">The sequence shown here is derived from an EMBL/GenBank/DDBJ whole genome shotgun (WGS) entry which is preliminary data.</text>
</comment>
<evidence type="ECO:0000256" key="1">
    <source>
        <dbReference type="SAM" id="MobiDB-lite"/>
    </source>
</evidence>
<dbReference type="Gene3D" id="3.90.550.10">
    <property type="entry name" value="Spore Coat Polysaccharide Biosynthesis Protein SpsA, Chain A"/>
    <property type="match status" value="1"/>
</dbReference>
<gene>
    <name evidence="3" type="ORF">ACFQRB_19560</name>
</gene>
<dbReference type="CDD" id="cd00761">
    <property type="entry name" value="Glyco_tranf_GTA_type"/>
    <property type="match status" value="1"/>
</dbReference>
<evidence type="ECO:0000259" key="2">
    <source>
        <dbReference type="Pfam" id="PF00535"/>
    </source>
</evidence>
<feature type="compositionally biased region" description="Low complexity" evidence="1">
    <location>
        <begin position="231"/>
        <end position="248"/>
    </location>
</feature>
<keyword evidence="4" id="KW-1185">Reference proteome</keyword>
<dbReference type="Proteomes" id="UP001596368">
    <property type="component" value="Unassembled WGS sequence"/>
</dbReference>
<dbReference type="InterPro" id="IPR029044">
    <property type="entry name" value="Nucleotide-diphossugar_trans"/>
</dbReference>
<evidence type="ECO:0000313" key="4">
    <source>
        <dbReference type="Proteomes" id="UP001596368"/>
    </source>
</evidence>
<accession>A0ABD5Y0Y6</accession>
<proteinExistence type="predicted"/>
<evidence type="ECO:0000313" key="3">
    <source>
        <dbReference type="EMBL" id="MFC7138069.1"/>
    </source>
</evidence>
<feature type="domain" description="Glycosyltransferase 2-like" evidence="2">
    <location>
        <begin position="2"/>
        <end position="95"/>
    </location>
</feature>
<feature type="region of interest" description="Disordered" evidence="1">
    <location>
        <begin position="203"/>
        <end position="288"/>
    </location>
</feature>
<protein>
    <submittedName>
        <fullName evidence="3">Glycosyltransferase family 2 protein</fullName>
    </submittedName>
</protein>
<feature type="compositionally biased region" description="Basic and acidic residues" evidence="1">
    <location>
        <begin position="259"/>
        <end position="270"/>
    </location>
</feature>
<dbReference type="PANTHER" id="PTHR43685:SF11">
    <property type="entry name" value="GLYCOSYLTRANSFERASE TAGX-RELATED"/>
    <property type="match status" value="1"/>
</dbReference>
<dbReference type="AlphaFoldDB" id="A0ABD5Y0Y6"/>
<dbReference type="InterPro" id="IPR050834">
    <property type="entry name" value="Glycosyltransf_2"/>
</dbReference>
<dbReference type="EMBL" id="JBHSZG010000008">
    <property type="protein sequence ID" value="MFC7138069.1"/>
    <property type="molecule type" value="Genomic_DNA"/>
</dbReference>
<feature type="compositionally biased region" description="Low complexity" evidence="1">
    <location>
        <begin position="393"/>
        <end position="425"/>
    </location>
</feature>
<reference evidence="3 4" key="1">
    <citation type="journal article" date="2019" name="Int. J. Syst. Evol. Microbiol.">
        <title>The Global Catalogue of Microorganisms (GCM) 10K type strain sequencing project: providing services to taxonomists for standard genome sequencing and annotation.</title>
        <authorList>
            <consortium name="The Broad Institute Genomics Platform"/>
            <consortium name="The Broad Institute Genome Sequencing Center for Infectious Disease"/>
            <person name="Wu L."/>
            <person name="Ma J."/>
        </authorList>
    </citation>
    <scope>NUCLEOTIDE SEQUENCE [LARGE SCALE GENOMIC DNA]</scope>
    <source>
        <strain evidence="3 4">DT92</strain>
    </source>
</reference>
<sequence length="425" mass="46170">MVGRAIDSALAQTVDDIEVVVVDDGSEDDTEAVVTAYDDDRVRYLAHESNRGVSAARNTGLAAATGEYVAFLDSDDEWLPRKLERQLSTLAERGEGWVGAYCEVATGGLSPLDRLASVVSDRIFRSGVPREGGRELAEALLSMQVFMGPGSTLLVERDVLNDAGGFDEGLSLFEDWDLVLRVLAVGKLAHVDEALAVTHFTGNAPASACGERPALSGAERRPRRRPRVERGAGPAHPPAGARGPLPRRGSVRRGRRVPRRGDARPAEEPRPGSLLVGARRASPREGRPMSDPYDVLACCIHHQSHPLQVRSPFNHRSFDAINRTHADLDVVVPTPFAPPVGPSSEYSRVPETERWGSYVAHYPRFLYMIPKRRFYHVSGDSSRSASPGTSNGRSRPTTTWSTRPTSISTATGCCRTAGTTTSRSW</sequence>
<feature type="region of interest" description="Disordered" evidence="1">
    <location>
        <begin position="378"/>
        <end position="425"/>
    </location>
</feature>
<feature type="compositionally biased region" description="Basic residues" evidence="1">
    <location>
        <begin position="249"/>
        <end position="258"/>
    </location>
</feature>
<dbReference type="InterPro" id="IPR001173">
    <property type="entry name" value="Glyco_trans_2-like"/>
</dbReference>
<dbReference type="Pfam" id="PF00535">
    <property type="entry name" value="Glycos_transf_2"/>
    <property type="match status" value="1"/>
</dbReference>
<dbReference type="SUPFAM" id="SSF53448">
    <property type="entry name" value="Nucleotide-diphospho-sugar transferases"/>
    <property type="match status" value="1"/>
</dbReference>
<dbReference type="PANTHER" id="PTHR43685">
    <property type="entry name" value="GLYCOSYLTRANSFERASE"/>
    <property type="match status" value="1"/>
</dbReference>